<keyword evidence="3" id="KW-1185">Reference proteome</keyword>
<dbReference type="EMBL" id="BAAASR010000051">
    <property type="protein sequence ID" value="GAA2518806.1"/>
    <property type="molecule type" value="Genomic_DNA"/>
</dbReference>
<sequence>MTDDGFPTYYEYALAHRCSTCGADPGTICDAPAKKQALQRIDDARALVGNDPRDHDPLHRLHATRQDAGSRHRARDIGKAPWPEDRVPGQRYDTLGQVRKSRTGR</sequence>
<protein>
    <submittedName>
        <fullName evidence="2">Uncharacterized protein</fullName>
    </submittedName>
</protein>
<dbReference type="RefSeq" id="WP_344366982.1">
    <property type="nucleotide sequence ID" value="NZ_BAAASR010000051.1"/>
</dbReference>
<evidence type="ECO:0000256" key="1">
    <source>
        <dbReference type="SAM" id="MobiDB-lite"/>
    </source>
</evidence>
<gene>
    <name evidence="2" type="ORF">GCM10010393_59670</name>
</gene>
<feature type="region of interest" description="Disordered" evidence="1">
    <location>
        <begin position="49"/>
        <end position="105"/>
    </location>
</feature>
<organism evidence="2 3">
    <name type="scientific">Streptomyces gobitricini</name>
    <dbReference type="NCBI Taxonomy" id="68211"/>
    <lineage>
        <taxon>Bacteria</taxon>
        <taxon>Bacillati</taxon>
        <taxon>Actinomycetota</taxon>
        <taxon>Actinomycetes</taxon>
        <taxon>Kitasatosporales</taxon>
        <taxon>Streptomycetaceae</taxon>
        <taxon>Streptomyces</taxon>
    </lineage>
</organism>
<dbReference type="Proteomes" id="UP001499942">
    <property type="component" value="Unassembled WGS sequence"/>
</dbReference>
<accession>A0ABP6AME1</accession>
<evidence type="ECO:0000313" key="3">
    <source>
        <dbReference type="Proteomes" id="UP001499942"/>
    </source>
</evidence>
<proteinExistence type="predicted"/>
<comment type="caution">
    <text evidence="2">The sequence shown here is derived from an EMBL/GenBank/DDBJ whole genome shotgun (WGS) entry which is preliminary data.</text>
</comment>
<reference evidence="3" key="1">
    <citation type="journal article" date="2019" name="Int. J. Syst. Evol. Microbiol.">
        <title>The Global Catalogue of Microorganisms (GCM) 10K type strain sequencing project: providing services to taxonomists for standard genome sequencing and annotation.</title>
        <authorList>
            <consortium name="The Broad Institute Genomics Platform"/>
            <consortium name="The Broad Institute Genome Sequencing Center for Infectious Disease"/>
            <person name="Wu L."/>
            <person name="Ma J."/>
        </authorList>
    </citation>
    <scope>NUCLEOTIDE SEQUENCE [LARGE SCALE GENOMIC DNA]</scope>
    <source>
        <strain evidence="3">JCM 5062</strain>
    </source>
</reference>
<evidence type="ECO:0000313" key="2">
    <source>
        <dbReference type="EMBL" id="GAA2518806.1"/>
    </source>
</evidence>
<name>A0ABP6AME1_9ACTN</name>
<feature type="compositionally biased region" description="Basic and acidic residues" evidence="1">
    <location>
        <begin position="49"/>
        <end position="88"/>
    </location>
</feature>